<dbReference type="GO" id="GO:1990904">
    <property type="term" value="C:ribonucleoprotein complex"/>
    <property type="evidence" value="ECO:0007669"/>
    <property type="project" value="UniProtKB-KW"/>
</dbReference>
<name>A0A6J7KQC4_9ZZZZ</name>
<dbReference type="AlphaFoldDB" id="A0A6J7KQC4"/>
<dbReference type="Pfam" id="PF01197">
    <property type="entry name" value="Ribosomal_L31"/>
    <property type="match status" value="1"/>
</dbReference>
<evidence type="ECO:0000256" key="1">
    <source>
        <dbReference type="ARBA" id="ARBA00022980"/>
    </source>
</evidence>
<dbReference type="InterPro" id="IPR042105">
    <property type="entry name" value="Ribosomal_bL31_sf"/>
</dbReference>
<dbReference type="InterPro" id="IPR034704">
    <property type="entry name" value="Ribosomal_bL28/bL31-like_sf"/>
</dbReference>
<sequence length="91" mass="10032">MKTEIHPEYAPVVFRDAGAGATFITRSTVKSDKTIEIDGETYPVVDVELSSASHPFYTGKQKIVDTAGRVERFKRRAAKREASDSKATPES</sequence>
<gene>
    <name evidence="3" type="ORF">UFOPK3564_03865</name>
</gene>
<dbReference type="NCBIfam" id="NF002462">
    <property type="entry name" value="PRK01678.1"/>
    <property type="match status" value="1"/>
</dbReference>
<proteinExistence type="inferred from homology"/>
<dbReference type="PRINTS" id="PR01249">
    <property type="entry name" value="RIBOSOMALL31"/>
</dbReference>
<protein>
    <submittedName>
        <fullName evidence="3">Unannotated protein</fullName>
    </submittedName>
</protein>
<dbReference type="GO" id="GO:0005840">
    <property type="term" value="C:ribosome"/>
    <property type="evidence" value="ECO:0007669"/>
    <property type="project" value="UniProtKB-KW"/>
</dbReference>
<accession>A0A6J7KQC4</accession>
<evidence type="ECO:0000256" key="2">
    <source>
        <dbReference type="ARBA" id="ARBA00023274"/>
    </source>
</evidence>
<dbReference type="GO" id="GO:0006412">
    <property type="term" value="P:translation"/>
    <property type="evidence" value="ECO:0007669"/>
    <property type="project" value="InterPro"/>
</dbReference>
<dbReference type="InterPro" id="IPR027493">
    <property type="entry name" value="Ribosomal_bL31_B"/>
</dbReference>
<dbReference type="EMBL" id="CAFBMK010000429">
    <property type="protein sequence ID" value="CAB4957715.1"/>
    <property type="molecule type" value="Genomic_DNA"/>
</dbReference>
<keyword evidence="1" id="KW-0689">Ribosomal protein</keyword>
<reference evidence="3" key="1">
    <citation type="submission" date="2020-05" db="EMBL/GenBank/DDBJ databases">
        <authorList>
            <person name="Chiriac C."/>
            <person name="Salcher M."/>
            <person name="Ghai R."/>
            <person name="Kavagutti S V."/>
        </authorList>
    </citation>
    <scope>NUCLEOTIDE SEQUENCE</scope>
</reference>
<dbReference type="PANTHER" id="PTHR33280">
    <property type="entry name" value="50S RIBOSOMAL PROTEIN L31, CHLOROPLASTIC"/>
    <property type="match status" value="1"/>
</dbReference>
<dbReference type="HAMAP" id="MF_00502">
    <property type="entry name" value="Ribosomal_bL31_2"/>
    <property type="match status" value="1"/>
</dbReference>
<organism evidence="3">
    <name type="scientific">freshwater metagenome</name>
    <dbReference type="NCBI Taxonomy" id="449393"/>
    <lineage>
        <taxon>unclassified sequences</taxon>
        <taxon>metagenomes</taxon>
        <taxon>ecological metagenomes</taxon>
    </lineage>
</organism>
<dbReference type="GO" id="GO:0003735">
    <property type="term" value="F:structural constituent of ribosome"/>
    <property type="evidence" value="ECO:0007669"/>
    <property type="project" value="InterPro"/>
</dbReference>
<keyword evidence="2" id="KW-0687">Ribonucleoprotein</keyword>
<dbReference type="NCBIfam" id="TIGR00105">
    <property type="entry name" value="L31"/>
    <property type="match status" value="1"/>
</dbReference>
<evidence type="ECO:0000313" key="3">
    <source>
        <dbReference type="EMBL" id="CAB4957715.1"/>
    </source>
</evidence>
<dbReference type="Gene3D" id="4.10.830.30">
    <property type="entry name" value="Ribosomal protein L31"/>
    <property type="match status" value="1"/>
</dbReference>
<dbReference type="PANTHER" id="PTHR33280:SF1">
    <property type="entry name" value="LARGE RIBOSOMAL SUBUNIT PROTEIN BL31C"/>
    <property type="match status" value="1"/>
</dbReference>
<dbReference type="SUPFAM" id="SSF143800">
    <property type="entry name" value="L28p-like"/>
    <property type="match status" value="1"/>
</dbReference>
<dbReference type="InterPro" id="IPR002150">
    <property type="entry name" value="Ribosomal_bL31"/>
</dbReference>